<dbReference type="InterPro" id="IPR025966">
    <property type="entry name" value="OppC_N"/>
</dbReference>
<evidence type="ECO:0000313" key="10">
    <source>
        <dbReference type="Proteomes" id="UP000613840"/>
    </source>
</evidence>
<feature type="transmembrane region" description="Helical" evidence="7">
    <location>
        <begin position="32"/>
        <end position="54"/>
    </location>
</feature>
<comment type="subcellular location">
    <subcellularLocation>
        <location evidence="1 7">Cell membrane</location>
        <topology evidence="1 7">Multi-pass membrane protein</topology>
    </subcellularLocation>
</comment>
<accession>A0A917S606</accession>
<feature type="domain" description="ABC transmembrane type-1" evidence="8">
    <location>
        <begin position="94"/>
        <end position="282"/>
    </location>
</feature>
<organism evidence="9 10">
    <name type="scientific">Microlunatus endophyticus</name>
    <dbReference type="NCBI Taxonomy" id="1716077"/>
    <lineage>
        <taxon>Bacteria</taxon>
        <taxon>Bacillati</taxon>
        <taxon>Actinomycetota</taxon>
        <taxon>Actinomycetes</taxon>
        <taxon>Propionibacteriales</taxon>
        <taxon>Propionibacteriaceae</taxon>
        <taxon>Microlunatus</taxon>
    </lineage>
</organism>
<evidence type="ECO:0000256" key="7">
    <source>
        <dbReference type="RuleBase" id="RU363032"/>
    </source>
</evidence>
<evidence type="ECO:0000256" key="2">
    <source>
        <dbReference type="ARBA" id="ARBA00022448"/>
    </source>
</evidence>
<gene>
    <name evidence="9" type="ORF">GCM10011575_19520</name>
</gene>
<dbReference type="InterPro" id="IPR000515">
    <property type="entry name" value="MetI-like"/>
</dbReference>
<dbReference type="Pfam" id="PF12911">
    <property type="entry name" value="OppC_N"/>
    <property type="match status" value="1"/>
</dbReference>
<evidence type="ECO:0000256" key="5">
    <source>
        <dbReference type="ARBA" id="ARBA00022989"/>
    </source>
</evidence>
<dbReference type="AlphaFoldDB" id="A0A917S606"/>
<dbReference type="PROSITE" id="PS50928">
    <property type="entry name" value="ABC_TM1"/>
    <property type="match status" value="1"/>
</dbReference>
<evidence type="ECO:0000256" key="6">
    <source>
        <dbReference type="ARBA" id="ARBA00023136"/>
    </source>
</evidence>
<keyword evidence="3" id="KW-1003">Cell membrane</keyword>
<evidence type="ECO:0000259" key="8">
    <source>
        <dbReference type="PROSITE" id="PS50928"/>
    </source>
</evidence>
<reference evidence="9" key="1">
    <citation type="journal article" date="2014" name="Int. J. Syst. Evol. Microbiol.">
        <title>Complete genome sequence of Corynebacterium casei LMG S-19264T (=DSM 44701T), isolated from a smear-ripened cheese.</title>
        <authorList>
            <consortium name="US DOE Joint Genome Institute (JGI-PGF)"/>
            <person name="Walter F."/>
            <person name="Albersmeier A."/>
            <person name="Kalinowski J."/>
            <person name="Ruckert C."/>
        </authorList>
    </citation>
    <scope>NUCLEOTIDE SEQUENCE</scope>
    <source>
        <strain evidence="9">CGMCC 4.7306</strain>
    </source>
</reference>
<dbReference type="InterPro" id="IPR035906">
    <property type="entry name" value="MetI-like_sf"/>
</dbReference>
<dbReference type="RefSeq" id="WP_188895016.1">
    <property type="nucleotide sequence ID" value="NZ_BMMZ01000004.1"/>
</dbReference>
<protein>
    <submittedName>
        <fullName evidence="9">Glutathione ABC transporter permease GsiD</fullName>
    </submittedName>
</protein>
<evidence type="ECO:0000313" key="9">
    <source>
        <dbReference type="EMBL" id="GGL61050.1"/>
    </source>
</evidence>
<comment type="caution">
    <text evidence="9">The sequence shown here is derived from an EMBL/GenBank/DDBJ whole genome shotgun (WGS) entry which is preliminary data.</text>
</comment>
<dbReference type="SUPFAM" id="SSF161098">
    <property type="entry name" value="MetI-like"/>
    <property type="match status" value="1"/>
</dbReference>
<evidence type="ECO:0000256" key="3">
    <source>
        <dbReference type="ARBA" id="ARBA00022475"/>
    </source>
</evidence>
<feature type="transmembrane region" description="Helical" evidence="7">
    <location>
        <begin position="214"/>
        <end position="239"/>
    </location>
</feature>
<proteinExistence type="inferred from homology"/>
<keyword evidence="5 7" id="KW-1133">Transmembrane helix</keyword>
<dbReference type="EMBL" id="BMMZ01000004">
    <property type="protein sequence ID" value="GGL61050.1"/>
    <property type="molecule type" value="Genomic_DNA"/>
</dbReference>
<dbReference type="Gene3D" id="1.10.3720.10">
    <property type="entry name" value="MetI-like"/>
    <property type="match status" value="1"/>
</dbReference>
<keyword evidence="4 7" id="KW-0812">Transmembrane</keyword>
<keyword evidence="10" id="KW-1185">Reference proteome</keyword>
<comment type="similarity">
    <text evidence="7">Belongs to the binding-protein-dependent transport system permease family.</text>
</comment>
<dbReference type="Pfam" id="PF00528">
    <property type="entry name" value="BPD_transp_1"/>
    <property type="match status" value="1"/>
</dbReference>
<feature type="transmembrane region" description="Helical" evidence="7">
    <location>
        <begin position="134"/>
        <end position="152"/>
    </location>
</feature>
<dbReference type="Proteomes" id="UP000613840">
    <property type="component" value="Unassembled WGS sequence"/>
</dbReference>
<dbReference type="InterPro" id="IPR050366">
    <property type="entry name" value="BP-dependent_transpt_permease"/>
</dbReference>
<feature type="transmembrane region" description="Helical" evidence="7">
    <location>
        <begin position="158"/>
        <end position="175"/>
    </location>
</feature>
<keyword evidence="2 7" id="KW-0813">Transport</keyword>
<dbReference type="PANTHER" id="PTHR43386:SF25">
    <property type="entry name" value="PEPTIDE ABC TRANSPORTER PERMEASE PROTEIN"/>
    <property type="match status" value="1"/>
</dbReference>
<feature type="transmembrane region" description="Helical" evidence="7">
    <location>
        <begin position="259"/>
        <end position="278"/>
    </location>
</feature>
<evidence type="ECO:0000256" key="1">
    <source>
        <dbReference type="ARBA" id="ARBA00004651"/>
    </source>
</evidence>
<evidence type="ECO:0000256" key="4">
    <source>
        <dbReference type="ARBA" id="ARBA00022692"/>
    </source>
</evidence>
<dbReference type="PANTHER" id="PTHR43386">
    <property type="entry name" value="OLIGOPEPTIDE TRANSPORT SYSTEM PERMEASE PROTEIN APPC"/>
    <property type="match status" value="1"/>
</dbReference>
<reference evidence="9" key="2">
    <citation type="submission" date="2020-09" db="EMBL/GenBank/DDBJ databases">
        <authorList>
            <person name="Sun Q."/>
            <person name="Zhou Y."/>
        </authorList>
    </citation>
    <scope>NUCLEOTIDE SEQUENCE</scope>
    <source>
        <strain evidence="9">CGMCC 4.7306</strain>
    </source>
</reference>
<dbReference type="CDD" id="cd06261">
    <property type="entry name" value="TM_PBP2"/>
    <property type="match status" value="1"/>
</dbReference>
<dbReference type="GO" id="GO:0055085">
    <property type="term" value="P:transmembrane transport"/>
    <property type="evidence" value="ECO:0007669"/>
    <property type="project" value="InterPro"/>
</dbReference>
<dbReference type="GO" id="GO:0005886">
    <property type="term" value="C:plasma membrane"/>
    <property type="evidence" value="ECO:0007669"/>
    <property type="project" value="UniProtKB-SubCell"/>
</dbReference>
<feature type="transmembrane region" description="Helical" evidence="7">
    <location>
        <begin position="100"/>
        <end position="122"/>
    </location>
</feature>
<sequence>MVAAATARVGSTPVKEATPWRRFRRRMIRNRFGMGALLVLFVLVLAGVLSPIVAPHPPGDANFATVFQRPGTVGYVLGTDNLGRDILSRVLYGIRASLEVGVLAVLIAFVVGVPAGLLAGAFRTADVIASRGTDLLLAFPFLIMAIGVAAILGPSLMIAAVAIGIGAVPSILRVMRVETARIISLDYVTAARAQGAGTLRILSHYVLPNAASSLIVRATVIMPGAILGESTLSFLGLGIQPPMPSLGGMLADAQQYAEQAPWMAVVPGAAIVLICLSFNTLGDALRDALDVQVVSRD</sequence>
<keyword evidence="6 7" id="KW-0472">Membrane</keyword>
<name>A0A917S606_9ACTN</name>